<evidence type="ECO:0000259" key="1">
    <source>
        <dbReference type="Pfam" id="PF05099"/>
    </source>
</evidence>
<dbReference type="Gene3D" id="1.10.3680.10">
    <property type="entry name" value="TerB-like"/>
    <property type="match status" value="1"/>
</dbReference>
<dbReference type="InterPro" id="IPR029024">
    <property type="entry name" value="TerB-like"/>
</dbReference>
<dbReference type="SUPFAM" id="SSF158682">
    <property type="entry name" value="TerB-like"/>
    <property type="match status" value="1"/>
</dbReference>
<dbReference type="Pfam" id="PF05099">
    <property type="entry name" value="TerB"/>
    <property type="match status" value="1"/>
</dbReference>
<name>A0A2R8AIZ0_9RHOB</name>
<protein>
    <recommendedName>
        <fullName evidence="1">Co-chaperone DjlA N-terminal domain-containing protein</fullName>
    </recommendedName>
</protein>
<dbReference type="OrthoDB" id="5402150at2"/>
<dbReference type="EMBL" id="OMOI01000001">
    <property type="protein sequence ID" value="SPF75837.1"/>
    <property type="molecule type" value="Genomic_DNA"/>
</dbReference>
<dbReference type="InterPro" id="IPR007791">
    <property type="entry name" value="DjlA_N"/>
</dbReference>
<accession>A0A2R8AIZ0</accession>
<dbReference type="Proteomes" id="UP000244911">
    <property type="component" value="Unassembled WGS sequence"/>
</dbReference>
<feature type="domain" description="Co-chaperone DjlA N-terminal" evidence="1">
    <location>
        <begin position="23"/>
        <end position="140"/>
    </location>
</feature>
<sequence length="146" mass="16054">MLRSLLEKLTQPAPQPLQDGDARLAVAAILVRLARADHDYDAAEKRAIDRILAQRHTLSDEDAASLRTEAEALEATAPDTVRFTNAVKDAVPLDDRIAILEAAWTVVLTDGERASEEDALMRMIPRFLGINDIDSNLARQRAAKSL</sequence>
<dbReference type="AlphaFoldDB" id="A0A2R8AIZ0"/>
<keyword evidence="3" id="KW-1185">Reference proteome</keyword>
<reference evidence="2 3" key="1">
    <citation type="submission" date="2018-03" db="EMBL/GenBank/DDBJ databases">
        <authorList>
            <person name="Keele B.F."/>
        </authorList>
    </citation>
    <scope>NUCLEOTIDE SEQUENCE [LARGE SCALE GENOMIC DNA]</scope>
    <source>
        <strain evidence="2 3">CECT 8811</strain>
    </source>
</reference>
<evidence type="ECO:0000313" key="3">
    <source>
        <dbReference type="Proteomes" id="UP000244911"/>
    </source>
</evidence>
<organism evidence="2 3">
    <name type="scientific">Aliiroseovarius pelagivivens</name>
    <dbReference type="NCBI Taxonomy" id="1639690"/>
    <lineage>
        <taxon>Bacteria</taxon>
        <taxon>Pseudomonadati</taxon>
        <taxon>Pseudomonadota</taxon>
        <taxon>Alphaproteobacteria</taxon>
        <taxon>Rhodobacterales</taxon>
        <taxon>Paracoccaceae</taxon>
        <taxon>Aliiroseovarius</taxon>
    </lineage>
</organism>
<dbReference type="CDD" id="cd07313">
    <property type="entry name" value="terB_like_2"/>
    <property type="match status" value="1"/>
</dbReference>
<proteinExistence type="predicted"/>
<dbReference type="RefSeq" id="WP_108855905.1">
    <property type="nucleotide sequence ID" value="NZ_OMOI01000001.1"/>
</dbReference>
<evidence type="ECO:0000313" key="2">
    <source>
        <dbReference type="EMBL" id="SPF75837.1"/>
    </source>
</evidence>
<gene>
    <name evidence="2" type="ORF">ALP8811_00831</name>
</gene>